<organism evidence="1">
    <name type="scientific">Mytilinidion resinicola</name>
    <dbReference type="NCBI Taxonomy" id="574789"/>
    <lineage>
        <taxon>Eukaryota</taxon>
        <taxon>Fungi</taxon>
        <taxon>Dikarya</taxon>
        <taxon>Ascomycota</taxon>
        <taxon>Pezizomycotina</taxon>
        <taxon>Dothideomycetes</taxon>
        <taxon>Pleosporomycetidae</taxon>
        <taxon>Mytilinidiales</taxon>
        <taxon>Mytilinidiaceae</taxon>
        <taxon>Mytilinidion</taxon>
    </lineage>
</organism>
<reference evidence="3" key="3">
    <citation type="submission" date="2025-04" db="UniProtKB">
        <authorList>
            <consortium name="RefSeq"/>
        </authorList>
    </citation>
    <scope>IDENTIFICATION</scope>
    <source>
        <strain evidence="3">CBS 304.34</strain>
    </source>
</reference>
<dbReference type="RefSeq" id="XP_033576516.1">
    <property type="nucleotide sequence ID" value="XM_033720058.1"/>
</dbReference>
<keyword evidence="2" id="KW-1185">Reference proteome</keyword>
<evidence type="ECO:0000313" key="2">
    <source>
        <dbReference type="Proteomes" id="UP000504636"/>
    </source>
</evidence>
<dbReference type="GeneID" id="54460951"/>
<sequence>MARLWICSLVGWSDRLSSCFGVELGMATLTMPGMLTGLAICATERAANVSERHPY</sequence>
<reference evidence="1 3" key="1">
    <citation type="journal article" date="2020" name="Stud. Mycol.">
        <title>101 Dothideomycetes genomes: a test case for predicting lifestyles and emergence of pathogens.</title>
        <authorList>
            <person name="Haridas S."/>
            <person name="Albert R."/>
            <person name="Binder M."/>
            <person name="Bloem J."/>
            <person name="Labutti K."/>
            <person name="Salamov A."/>
            <person name="Andreopoulos B."/>
            <person name="Baker S."/>
            <person name="Barry K."/>
            <person name="Bills G."/>
            <person name="Bluhm B."/>
            <person name="Cannon C."/>
            <person name="Castanera R."/>
            <person name="Culley D."/>
            <person name="Daum C."/>
            <person name="Ezra D."/>
            <person name="Gonzalez J."/>
            <person name="Henrissat B."/>
            <person name="Kuo A."/>
            <person name="Liang C."/>
            <person name="Lipzen A."/>
            <person name="Lutzoni F."/>
            <person name="Magnuson J."/>
            <person name="Mondo S."/>
            <person name="Nolan M."/>
            <person name="Ohm R."/>
            <person name="Pangilinan J."/>
            <person name="Park H.-J."/>
            <person name="Ramirez L."/>
            <person name="Alfaro M."/>
            <person name="Sun H."/>
            <person name="Tritt A."/>
            <person name="Yoshinaga Y."/>
            <person name="Zwiers L.-H."/>
            <person name="Turgeon B."/>
            <person name="Goodwin S."/>
            <person name="Spatafora J."/>
            <person name="Crous P."/>
            <person name="Grigoriev I."/>
        </authorList>
    </citation>
    <scope>NUCLEOTIDE SEQUENCE</scope>
    <source>
        <strain evidence="1 3">CBS 304.34</strain>
    </source>
</reference>
<accession>A0A6A6YL00</accession>
<evidence type="ECO:0000313" key="1">
    <source>
        <dbReference type="EMBL" id="KAF2809552.1"/>
    </source>
</evidence>
<evidence type="ECO:0000313" key="3">
    <source>
        <dbReference type="RefSeq" id="XP_033576516.1"/>
    </source>
</evidence>
<reference evidence="3" key="2">
    <citation type="submission" date="2020-04" db="EMBL/GenBank/DDBJ databases">
        <authorList>
            <consortium name="NCBI Genome Project"/>
        </authorList>
    </citation>
    <scope>NUCLEOTIDE SEQUENCE</scope>
    <source>
        <strain evidence="3">CBS 304.34</strain>
    </source>
</reference>
<proteinExistence type="predicted"/>
<dbReference type="EMBL" id="MU003701">
    <property type="protein sequence ID" value="KAF2809552.1"/>
    <property type="molecule type" value="Genomic_DNA"/>
</dbReference>
<gene>
    <name evidence="1 3" type="ORF">BDZ99DRAFT_463339</name>
</gene>
<dbReference type="Proteomes" id="UP000504636">
    <property type="component" value="Unplaced"/>
</dbReference>
<dbReference type="AlphaFoldDB" id="A0A6A6YL00"/>
<protein>
    <submittedName>
        <fullName evidence="1 3">Uncharacterized protein</fullName>
    </submittedName>
</protein>
<name>A0A6A6YL00_9PEZI</name>